<name>A0A178UCI8_ARATH</name>
<evidence type="ECO:0000256" key="11">
    <source>
        <dbReference type="ARBA" id="ARBA00023269"/>
    </source>
</evidence>
<dbReference type="EMBL" id="LUHQ01000005">
    <property type="protein sequence ID" value="OAO91390.1"/>
    <property type="molecule type" value="Genomic_DNA"/>
</dbReference>
<protein>
    <recommendedName>
        <fullName evidence="12">Core Histone H2A/H2B/H3 domain-containing protein</fullName>
    </recommendedName>
</protein>
<evidence type="ECO:0000313" key="13">
    <source>
        <dbReference type="EMBL" id="OAO91390.1"/>
    </source>
</evidence>
<evidence type="ECO:0000256" key="4">
    <source>
        <dbReference type="ARBA" id="ARBA00010343"/>
    </source>
</evidence>
<evidence type="ECO:0000256" key="2">
    <source>
        <dbReference type="ARBA" id="ARBA00004123"/>
    </source>
</evidence>
<keyword evidence="11" id="KW-0544">Nucleosome core</keyword>
<evidence type="ECO:0000256" key="7">
    <source>
        <dbReference type="ARBA" id="ARBA00022481"/>
    </source>
</evidence>
<evidence type="ECO:0000256" key="10">
    <source>
        <dbReference type="ARBA" id="ARBA00023242"/>
    </source>
</evidence>
<evidence type="ECO:0000313" key="14">
    <source>
        <dbReference type="EMBL" id="VYS66654.1"/>
    </source>
</evidence>
<comment type="subunit">
    <text evidence="5">The nucleosome is a histone octamer containing two molecules each of H2A, H2B, H3 and H4 assembled in one H3-H4 heterotetramer and two H2A-H2B heterodimers. The octamer wraps approximately 147 bp of DNA.</text>
</comment>
<dbReference type="InterPro" id="IPR009072">
    <property type="entry name" value="Histone-fold"/>
</dbReference>
<evidence type="ECO:0000313" key="16">
    <source>
        <dbReference type="Proteomes" id="UP000426265"/>
    </source>
</evidence>
<dbReference type="Proteomes" id="UP000426265">
    <property type="component" value="Unassembled WGS sequence"/>
</dbReference>
<comment type="function">
    <text evidence="1">Core component of nucleosome. Nucleosomes wrap and compact DNA into chromatin, limiting DNA accessibility to the cellular machineries which require DNA as a template. Histones thereby play a central role in transcription regulation, DNA repair, DNA replication and chromosomal stability. DNA accessibility is regulated via a complex set of post-translational modifications of histones, also called histone code, and nucleosome remodeling.</text>
</comment>
<evidence type="ECO:0000256" key="6">
    <source>
        <dbReference type="ARBA" id="ARBA00022454"/>
    </source>
</evidence>
<dbReference type="Gene3D" id="1.10.20.10">
    <property type="entry name" value="Histone, subunit A"/>
    <property type="match status" value="1"/>
</dbReference>
<dbReference type="GO" id="GO:0000786">
    <property type="term" value="C:nucleosome"/>
    <property type="evidence" value="ECO:0007669"/>
    <property type="project" value="UniProtKB-KW"/>
</dbReference>
<accession>A0A178UCI8</accession>
<reference evidence="13" key="2">
    <citation type="submission" date="2016-03" db="EMBL/GenBank/DDBJ databases">
        <title>Full-length assembly of Arabidopsis thaliana Ler reveals the complement of translocations and inversions.</title>
        <authorList>
            <person name="Zapata L."/>
            <person name="Schneeberger K."/>
            <person name="Ossowski S."/>
        </authorList>
    </citation>
    <scope>NUCLEOTIDE SEQUENCE [LARGE SCALE GENOMIC DNA]</scope>
    <source>
        <tissue evidence="13">Leaf</tissue>
    </source>
</reference>
<gene>
    <name evidence="13" type="ordered locus">AXX17_At5g12340</name>
    <name evidence="14" type="ORF">AN1_LOCUS22056</name>
</gene>
<evidence type="ECO:0000256" key="8">
    <source>
        <dbReference type="ARBA" id="ARBA00022990"/>
    </source>
</evidence>
<dbReference type="PRINTS" id="PR00622">
    <property type="entry name" value="HISTONEH3"/>
</dbReference>
<dbReference type="Proteomes" id="UP000078284">
    <property type="component" value="Chromosome 5"/>
</dbReference>
<dbReference type="GO" id="GO:0005634">
    <property type="term" value="C:nucleus"/>
    <property type="evidence" value="ECO:0007669"/>
    <property type="project" value="UniProtKB-SubCell"/>
</dbReference>
<dbReference type="AlphaFoldDB" id="A0A178UCI8"/>
<dbReference type="InterPro" id="IPR007125">
    <property type="entry name" value="H2A/H2B/H3"/>
</dbReference>
<organism evidence="13 15">
    <name type="scientific">Arabidopsis thaliana</name>
    <name type="common">Mouse-ear cress</name>
    <dbReference type="NCBI Taxonomy" id="3702"/>
    <lineage>
        <taxon>Eukaryota</taxon>
        <taxon>Viridiplantae</taxon>
        <taxon>Streptophyta</taxon>
        <taxon>Embryophyta</taxon>
        <taxon>Tracheophyta</taxon>
        <taxon>Spermatophyta</taxon>
        <taxon>Magnoliopsida</taxon>
        <taxon>eudicotyledons</taxon>
        <taxon>Gunneridae</taxon>
        <taxon>Pentapetalae</taxon>
        <taxon>rosids</taxon>
        <taxon>malvids</taxon>
        <taxon>Brassicales</taxon>
        <taxon>Brassicaceae</taxon>
        <taxon>Camelineae</taxon>
        <taxon>Arabidopsis</taxon>
    </lineage>
</organism>
<dbReference type="EMBL" id="CACRSJ010000110">
    <property type="protein sequence ID" value="VYS66654.1"/>
    <property type="molecule type" value="Genomic_DNA"/>
</dbReference>
<dbReference type="PROSITE" id="PS00959">
    <property type="entry name" value="HISTONE_H3_2"/>
    <property type="match status" value="1"/>
</dbReference>
<sequence>MARSNQTARKATGGKAPHFAMRVWQHSTPPLKKPYRYKPGTVALREIRKYQKTTDLVIRKLPFQRLVKEIAQSLKADLRFQTGAVSALQEAAEAFMVGMFEDTNLCAMHAKRSTIMPKDIQLAKRLRGDRG</sequence>
<keyword evidence="8" id="KW-0007">Acetylation</keyword>
<evidence type="ECO:0000256" key="9">
    <source>
        <dbReference type="ARBA" id="ARBA00023125"/>
    </source>
</evidence>
<evidence type="ECO:0000259" key="12">
    <source>
        <dbReference type="Pfam" id="PF00125"/>
    </source>
</evidence>
<keyword evidence="6" id="KW-0158">Chromosome</keyword>
<dbReference type="InterPro" id="IPR000164">
    <property type="entry name" value="Histone_H3/CENP-A"/>
</dbReference>
<keyword evidence="9" id="KW-0238">DNA-binding</keyword>
<feature type="domain" description="Core Histone H2A/H2B/H3" evidence="12">
    <location>
        <begin position="39"/>
        <end position="126"/>
    </location>
</feature>
<evidence type="ECO:0000313" key="15">
    <source>
        <dbReference type="Proteomes" id="UP000078284"/>
    </source>
</evidence>
<keyword evidence="10" id="KW-0539">Nucleus</keyword>
<dbReference type="GO" id="GO:0030527">
    <property type="term" value="F:structural constituent of chromatin"/>
    <property type="evidence" value="ECO:0007669"/>
    <property type="project" value="InterPro"/>
</dbReference>
<evidence type="ECO:0000256" key="1">
    <source>
        <dbReference type="ARBA" id="ARBA00002001"/>
    </source>
</evidence>
<dbReference type="Pfam" id="PF00125">
    <property type="entry name" value="Histone"/>
    <property type="match status" value="1"/>
</dbReference>
<dbReference type="CDD" id="cd22911">
    <property type="entry name" value="HFD_H3"/>
    <property type="match status" value="1"/>
</dbReference>
<dbReference type="GO" id="GO:0003677">
    <property type="term" value="F:DNA binding"/>
    <property type="evidence" value="ECO:0007669"/>
    <property type="project" value="UniProtKB-KW"/>
</dbReference>
<dbReference type="FunFam" id="1.10.20.10:FF:000096">
    <property type="entry name" value="Histone H3"/>
    <property type="match status" value="1"/>
</dbReference>
<reference evidence="15" key="1">
    <citation type="journal article" date="2016" name="Proc. Natl. Acad. Sci. U.S.A.">
        <title>Chromosome-level assembly of Arabidopsis thaliana Ler reveals the extent of translocation and inversion polymorphisms.</title>
        <authorList>
            <person name="Zapata L."/>
            <person name="Ding J."/>
            <person name="Willing E.M."/>
            <person name="Hartwig B."/>
            <person name="Bezdan D."/>
            <person name="Jiao W.B."/>
            <person name="Patel V."/>
            <person name="Velikkakam James G."/>
            <person name="Koornneef M."/>
            <person name="Ossowski S."/>
            <person name="Schneeberger K."/>
        </authorList>
    </citation>
    <scope>NUCLEOTIDE SEQUENCE [LARGE SCALE GENOMIC DNA]</scope>
    <source>
        <strain evidence="15">cv. Landsberg erecta</strain>
    </source>
</reference>
<dbReference type="ExpressionAtlas" id="A0A178UCI8">
    <property type="expression patterns" value="baseline and differential"/>
</dbReference>
<proteinExistence type="inferred from homology"/>
<evidence type="ECO:0000256" key="5">
    <source>
        <dbReference type="ARBA" id="ARBA00011538"/>
    </source>
</evidence>
<dbReference type="PANTHER" id="PTHR11426">
    <property type="entry name" value="HISTONE H3"/>
    <property type="match status" value="1"/>
</dbReference>
<dbReference type="GO" id="GO:0046982">
    <property type="term" value="F:protein heterodimerization activity"/>
    <property type="evidence" value="ECO:0007669"/>
    <property type="project" value="InterPro"/>
</dbReference>
<comment type="similarity">
    <text evidence="4">Belongs to the histone H3 family.</text>
</comment>
<comment type="subcellular location">
    <subcellularLocation>
        <location evidence="3">Chromosome</location>
    </subcellularLocation>
    <subcellularLocation>
        <location evidence="2">Nucleus</location>
    </subcellularLocation>
</comment>
<reference evidence="14 16" key="3">
    <citation type="submission" date="2019-11" db="EMBL/GenBank/DDBJ databases">
        <authorList>
            <person name="Jiao W.-B."/>
            <person name="Schneeberger K."/>
        </authorList>
    </citation>
    <scope>NUCLEOTIDE SEQUENCE [LARGE SCALE GENOMIC DNA]</scope>
    <source>
        <strain evidence="16">cv. An-1</strain>
    </source>
</reference>
<dbReference type="SUPFAM" id="SSF47113">
    <property type="entry name" value="Histone-fold"/>
    <property type="match status" value="1"/>
</dbReference>
<dbReference type="SMART" id="SM00428">
    <property type="entry name" value="H3"/>
    <property type="match status" value="1"/>
</dbReference>
<keyword evidence="7" id="KW-0488">Methylation</keyword>
<evidence type="ECO:0000256" key="3">
    <source>
        <dbReference type="ARBA" id="ARBA00004286"/>
    </source>
</evidence>